<dbReference type="SUPFAM" id="SSF50814">
    <property type="entry name" value="Lipocalins"/>
    <property type="match status" value="1"/>
</dbReference>
<evidence type="ECO:0000313" key="2">
    <source>
        <dbReference type="Proteomes" id="UP000695000"/>
    </source>
</evidence>
<evidence type="ECO:0000256" key="1">
    <source>
        <dbReference type="SAM" id="SignalP"/>
    </source>
</evidence>
<protein>
    <submittedName>
        <fullName evidence="3">Uncharacterized protein LOC108556400</fullName>
    </submittedName>
</protein>
<keyword evidence="2" id="KW-1185">Reference proteome</keyword>
<evidence type="ECO:0000313" key="3">
    <source>
        <dbReference type="RefSeq" id="XP_017768002.1"/>
    </source>
</evidence>
<dbReference type="Gene3D" id="2.40.128.20">
    <property type="match status" value="1"/>
</dbReference>
<organism evidence="2 3">
    <name type="scientific">Nicrophorus vespilloides</name>
    <name type="common">Boreal carrion beetle</name>
    <dbReference type="NCBI Taxonomy" id="110193"/>
    <lineage>
        <taxon>Eukaryota</taxon>
        <taxon>Metazoa</taxon>
        <taxon>Ecdysozoa</taxon>
        <taxon>Arthropoda</taxon>
        <taxon>Hexapoda</taxon>
        <taxon>Insecta</taxon>
        <taxon>Pterygota</taxon>
        <taxon>Neoptera</taxon>
        <taxon>Endopterygota</taxon>
        <taxon>Coleoptera</taxon>
        <taxon>Polyphaga</taxon>
        <taxon>Staphyliniformia</taxon>
        <taxon>Silphidae</taxon>
        <taxon>Nicrophorinae</taxon>
        <taxon>Nicrophorus</taxon>
    </lineage>
</organism>
<dbReference type="InterPro" id="IPR012674">
    <property type="entry name" value="Calycin"/>
</dbReference>
<proteinExistence type="predicted"/>
<gene>
    <name evidence="3" type="primary">LOC108556400</name>
</gene>
<dbReference type="InterPro" id="IPR022272">
    <property type="entry name" value="Lipocalin_CS"/>
</dbReference>
<name>A0ABM1M0A2_NICVS</name>
<feature type="chain" id="PRO_5045784708" evidence="1">
    <location>
        <begin position="18"/>
        <end position="272"/>
    </location>
</feature>
<dbReference type="PROSITE" id="PS00213">
    <property type="entry name" value="LIPOCALIN"/>
    <property type="match status" value="1"/>
</dbReference>
<dbReference type="RefSeq" id="XP_017768002.1">
    <property type="nucleotide sequence ID" value="XM_017912513.1"/>
</dbReference>
<reference evidence="3" key="1">
    <citation type="submission" date="2025-08" db="UniProtKB">
        <authorList>
            <consortium name="RefSeq"/>
        </authorList>
    </citation>
    <scope>IDENTIFICATION</scope>
    <source>
        <tissue evidence="3">Whole Larva</tissue>
    </source>
</reference>
<keyword evidence="1" id="KW-0732">Signal</keyword>
<dbReference type="GeneID" id="108556400"/>
<accession>A0ABM1M0A2</accession>
<feature type="signal peptide" evidence="1">
    <location>
        <begin position="1"/>
        <end position="17"/>
    </location>
</feature>
<sequence length="272" mass="30822">MLKIFVMLGFVLYAVEGGGSHDYCLDLTPQPHVDIEQLLGMWYGVEIISHRSDAKHEIIKDEACPVLYFSEDRTPRFNQDHPSFAFGDYAKGIPGHQETTPKNDYAYTYPSTNGNYDYRGYGNSEEYRRRKYQEESKRLRLLWDEMGSNVEYNLRYNATRAGFWISSGPQNGSQLATKFDGFAGVVQVLKAVGNHMVLVFCHRLPDPKLYTVLLSRVQTLSKHDVHGVHGLLNRRGLSTNSIRKVCTYSGASSTYASSAIGVFAMLFLSRFC</sequence>
<dbReference type="Proteomes" id="UP000695000">
    <property type="component" value="Unplaced"/>
</dbReference>